<dbReference type="Proteomes" id="UP001359559">
    <property type="component" value="Unassembled WGS sequence"/>
</dbReference>
<dbReference type="PANTHER" id="PTHR47972">
    <property type="entry name" value="KINESIN-LIKE PROTEIN KLP-3"/>
    <property type="match status" value="1"/>
</dbReference>
<dbReference type="AlphaFoldDB" id="A0AAN9FK18"/>
<evidence type="ECO:0000256" key="8">
    <source>
        <dbReference type="RuleBase" id="RU000394"/>
    </source>
</evidence>
<organism evidence="11 12">
    <name type="scientific">Clitoria ternatea</name>
    <name type="common">Butterfly pea</name>
    <dbReference type="NCBI Taxonomy" id="43366"/>
    <lineage>
        <taxon>Eukaryota</taxon>
        <taxon>Viridiplantae</taxon>
        <taxon>Streptophyta</taxon>
        <taxon>Embryophyta</taxon>
        <taxon>Tracheophyta</taxon>
        <taxon>Spermatophyta</taxon>
        <taxon>Magnoliopsida</taxon>
        <taxon>eudicotyledons</taxon>
        <taxon>Gunneridae</taxon>
        <taxon>Pentapetalae</taxon>
        <taxon>rosids</taxon>
        <taxon>fabids</taxon>
        <taxon>Fabales</taxon>
        <taxon>Fabaceae</taxon>
        <taxon>Papilionoideae</taxon>
        <taxon>50 kb inversion clade</taxon>
        <taxon>NPAAA clade</taxon>
        <taxon>indigoferoid/millettioid clade</taxon>
        <taxon>Phaseoleae</taxon>
        <taxon>Clitoria</taxon>
    </lineage>
</organism>
<evidence type="ECO:0000256" key="5">
    <source>
        <dbReference type="ARBA" id="ARBA00023054"/>
    </source>
</evidence>
<keyword evidence="3 7" id="KW-0547">Nucleotide-binding</keyword>
<dbReference type="PROSITE" id="PS50067">
    <property type="entry name" value="KINESIN_MOTOR_2"/>
    <property type="match status" value="1"/>
</dbReference>
<dbReference type="PROSITE" id="PS00411">
    <property type="entry name" value="KINESIN_MOTOR_1"/>
    <property type="match status" value="1"/>
</dbReference>
<evidence type="ECO:0000256" key="6">
    <source>
        <dbReference type="ARBA" id="ARBA00023175"/>
    </source>
</evidence>
<feature type="compositionally biased region" description="Low complexity" evidence="9">
    <location>
        <begin position="546"/>
        <end position="558"/>
    </location>
</feature>
<feature type="region of interest" description="Disordered" evidence="9">
    <location>
        <begin position="538"/>
        <end position="580"/>
    </location>
</feature>
<dbReference type="GO" id="GO:0008017">
    <property type="term" value="F:microtubule binding"/>
    <property type="evidence" value="ECO:0007669"/>
    <property type="project" value="InterPro"/>
</dbReference>
<dbReference type="InterPro" id="IPR027417">
    <property type="entry name" value="P-loop_NTPase"/>
</dbReference>
<proteinExistence type="inferred from homology"/>
<accession>A0AAN9FK18</accession>
<feature type="binding site" evidence="7">
    <location>
        <begin position="228"/>
        <end position="235"/>
    </location>
    <ligand>
        <name>ATP</name>
        <dbReference type="ChEBI" id="CHEBI:30616"/>
    </ligand>
</feature>
<evidence type="ECO:0000256" key="1">
    <source>
        <dbReference type="ARBA" id="ARBA00010899"/>
    </source>
</evidence>
<sequence length="797" mass="89038">MNDQSTQIQMLAEKFHRFVLDCELKHSSSMAHPSDNESNQVNENSDSMDENSIPNGIHEVSTDEGHTLPILKKILDLSTKLQDLKDQHVALSEQVKLSSESFPGTDVLNSFQHLGAEYELLKRKYLEEYSERRRLYNEVIELKGNIRVFCRCRPLNESEIANGSASVVNFESSSDSELQVVSSDSSKKQFKFDHVFRPEDNQEAVFSQTKSIVASVLDGYNVCIFAYGQTGTGKTFTMEGTPEHRGVNYRTLEELFRIIEDRRGVMKYELSVSMLEVYNEKIRDLLVENSTQPKKLEIKQAADGTQEVPGLVEAWVHGTEDVWEMLKTGNRVRSVGSTCANELSSRSHCLLRVTVMGENLINGQRTKSHLWLVDLAGSERVGKTEAEGERLKESQFINKSLSALGDVISALASKSAHIPYRNSKLTHILQSSLGGDCKTLMFVQVSPSAADLGETLCSLNFATRVRGIEGGPARKQVDLSELKYKQMAEKLKHDEKENKKLQDSLQVIQLRLVAREHHCRTLQEKVRDLENQVAEERKTRLKQESRSLAALSAQPSSLQHTTAPRSMTDKKPPLNPSSKMRMPLRRITNSLPPPSPLTSKSYTALMNGKENSARRISMSTNSESSAKPRRRASIAMRPAAPSVSSTTPILQAKRRVSVAVRPAAAPSTTATQFFQARRRVSIATFHPEKTSDTTTPLRTSALRYTGGSSVGGQQSLIRNQRNQRKLRYSSLFAPLPELRASVETTPMPVRSSSSKFVGSPAVLALQRKPLIWSPLKRGLISNRKSSTFLPSQPTQMR</sequence>
<dbReference type="SUPFAM" id="SSF52540">
    <property type="entry name" value="P-loop containing nucleoside triphosphate hydrolases"/>
    <property type="match status" value="1"/>
</dbReference>
<evidence type="ECO:0000313" key="11">
    <source>
        <dbReference type="EMBL" id="KAK7277932.1"/>
    </source>
</evidence>
<keyword evidence="12" id="KW-1185">Reference proteome</keyword>
<gene>
    <name evidence="11" type="ORF">RJT34_22952</name>
</gene>
<keyword evidence="6 7" id="KW-0505">Motor protein</keyword>
<dbReference type="GO" id="GO:0003777">
    <property type="term" value="F:microtubule motor activity"/>
    <property type="evidence" value="ECO:0007669"/>
    <property type="project" value="InterPro"/>
</dbReference>
<feature type="compositionally biased region" description="Polar residues" evidence="9">
    <location>
        <begin position="28"/>
        <end position="54"/>
    </location>
</feature>
<dbReference type="Pfam" id="PF00225">
    <property type="entry name" value="Kinesin"/>
    <property type="match status" value="1"/>
</dbReference>
<name>A0AAN9FK18_CLITE</name>
<evidence type="ECO:0000256" key="7">
    <source>
        <dbReference type="PROSITE-ProRule" id="PRU00283"/>
    </source>
</evidence>
<evidence type="ECO:0000256" key="3">
    <source>
        <dbReference type="ARBA" id="ARBA00022741"/>
    </source>
</evidence>
<evidence type="ECO:0000313" key="12">
    <source>
        <dbReference type="Proteomes" id="UP001359559"/>
    </source>
</evidence>
<evidence type="ECO:0000256" key="2">
    <source>
        <dbReference type="ARBA" id="ARBA00022701"/>
    </source>
</evidence>
<keyword evidence="4 7" id="KW-0067">ATP-binding</keyword>
<dbReference type="InterPro" id="IPR027640">
    <property type="entry name" value="Kinesin-like_fam"/>
</dbReference>
<dbReference type="GO" id="GO:0005874">
    <property type="term" value="C:microtubule"/>
    <property type="evidence" value="ECO:0007669"/>
    <property type="project" value="UniProtKB-KW"/>
</dbReference>
<feature type="region of interest" description="Disordered" evidence="9">
    <location>
        <begin position="612"/>
        <end position="640"/>
    </location>
</feature>
<reference evidence="11 12" key="1">
    <citation type="submission" date="2024-01" db="EMBL/GenBank/DDBJ databases">
        <title>The genomes of 5 underutilized Papilionoideae crops provide insights into root nodulation and disease resistance.</title>
        <authorList>
            <person name="Yuan L."/>
        </authorList>
    </citation>
    <scope>NUCLEOTIDE SEQUENCE [LARGE SCALE GENOMIC DNA]</scope>
    <source>
        <strain evidence="11">LY-2023</strain>
        <tissue evidence="11">Leaf</tissue>
    </source>
</reference>
<dbReference type="InterPro" id="IPR001752">
    <property type="entry name" value="Kinesin_motor_dom"/>
</dbReference>
<dbReference type="EMBL" id="JAYKXN010000006">
    <property type="protein sequence ID" value="KAK7277932.1"/>
    <property type="molecule type" value="Genomic_DNA"/>
</dbReference>
<evidence type="ECO:0000259" key="10">
    <source>
        <dbReference type="PROSITE" id="PS50067"/>
    </source>
</evidence>
<dbReference type="InterPro" id="IPR019821">
    <property type="entry name" value="Kinesin_motor_CS"/>
</dbReference>
<feature type="domain" description="Kinesin motor" evidence="10">
    <location>
        <begin position="145"/>
        <end position="468"/>
    </location>
</feature>
<dbReference type="InterPro" id="IPR036961">
    <property type="entry name" value="Kinesin_motor_dom_sf"/>
</dbReference>
<dbReference type="Gene3D" id="3.40.850.10">
    <property type="entry name" value="Kinesin motor domain"/>
    <property type="match status" value="1"/>
</dbReference>
<dbReference type="PRINTS" id="PR00380">
    <property type="entry name" value="KINESINHEAVY"/>
</dbReference>
<dbReference type="SMART" id="SM00129">
    <property type="entry name" value="KISc"/>
    <property type="match status" value="1"/>
</dbReference>
<dbReference type="GO" id="GO:0007018">
    <property type="term" value="P:microtubule-based movement"/>
    <property type="evidence" value="ECO:0007669"/>
    <property type="project" value="InterPro"/>
</dbReference>
<keyword evidence="5" id="KW-0175">Coiled coil</keyword>
<keyword evidence="2 8" id="KW-0493">Microtubule</keyword>
<dbReference type="GO" id="GO:0005524">
    <property type="term" value="F:ATP binding"/>
    <property type="evidence" value="ECO:0007669"/>
    <property type="project" value="UniProtKB-UniRule"/>
</dbReference>
<dbReference type="PANTHER" id="PTHR47972:SF2">
    <property type="entry name" value="KINESIN-LIKE PROTEIN KIN-14S"/>
    <property type="match status" value="1"/>
</dbReference>
<comment type="similarity">
    <text evidence="1">Belongs to the TRAFAC class myosin-kinesin ATPase superfamily. Kinesin family. KIN-14 subfamily.</text>
</comment>
<comment type="caution">
    <text evidence="11">The sequence shown here is derived from an EMBL/GenBank/DDBJ whole genome shotgun (WGS) entry which is preliminary data.</text>
</comment>
<evidence type="ECO:0000256" key="4">
    <source>
        <dbReference type="ARBA" id="ARBA00022840"/>
    </source>
</evidence>
<feature type="region of interest" description="Disordered" evidence="9">
    <location>
        <begin position="28"/>
        <end position="61"/>
    </location>
</feature>
<dbReference type="FunFam" id="3.40.850.10:FF:000061">
    <property type="entry name" value="Kinesin-like protein"/>
    <property type="match status" value="1"/>
</dbReference>
<protein>
    <recommendedName>
        <fullName evidence="8">Kinesin-like protein</fullName>
    </recommendedName>
</protein>
<evidence type="ECO:0000256" key="9">
    <source>
        <dbReference type="SAM" id="MobiDB-lite"/>
    </source>
</evidence>
<dbReference type="CDD" id="cd01366">
    <property type="entry name" value="KISc_C_terminal"/>
    <property type="match status" value="1"/>
</dbReference>